<dbReference type="Gene3D" id="3.60.10.10">
    <property type="entry name" value="Endonuclease/exonuclease/phosphatase"/>
    <property type="match status" value="1"/>
</dbReference>
<feature type="domain" description="Endonuclease/exonuclease/phosphatase" evidence="1">
    <location>
        <begin position="14"/>
        <end position="275"/>
    </location>
</feature>
<evidence type="ECO:0000259" key="1">
    <source>
        <dbReference type="Pfam" id="PF03372"/>
    </source>
</evidence>
<keyword evidence="3" id="KW-1185">Reference proteome</keyword>
<dbReference type="PANTHER" id="PTHR12121:SF36">
    <property type="entry name" value="ENDONUCLEASE_EXONUCLEASE_PHOSPHATASE DOMAIN-CONTAINING PROTEIN"/>
    <property type="match status" value="1"/>
</dbReference>
<organism evidence="2 3">
    <name type="scientific">Luteolibacter rhizosphaerae</name>
    <dbReference type="NCBI Taxonomy" id="2989719"/>
    <lineage>
        <taxon>Bacteria</taxon>
        <taxon>Pseudomonadati</taxon>
        <taxon>Verrucomicrobiota</taxon>
        <taxon>Verrucomicrobiia</taxon>
        <taxon>Verrucomicrobiales</taxon>
        <taxon>Verrucomicrobiaceae</taxon>
        <taxon>Luteolibacter</taxon>
    </lineage>
</organism>
<dbReference type="Proteomes" id="UP001165653">
    <property type="component" value="Unassembled WGS sequence"/>
</dbReference>
<gene>
    <name evidence="2" type="ORF">OJ996_09645</name>
</gene>
<dbReference type="SUPFAM" id="SSF56219">
    <property type="entry name" value="DNase I-like"/>
    <property type="match status" value="1"/>
</dbReference>
<evidence type="ECO:0000313" key="3">
    <source>
        <dbReference type="Proteomes" id="UP001165653"/>
    </source>
</evidence>
<sequence>MSVEESGQLRLTLATFNIRYEGDSDIGWRAWPNRIGRVTKTIRGMNADVMGVQEALHGQCADLQASLTDYGFYGVGRDDGDRKGEYAAIFYRRDRFEPDITEQGTFWLSDTPDKPGSMNWGNSYPRVVTWMRLIDRASSKAFYVFNTHWDHRNQPSRERAAVLISQRINARQFTDDPVVLLGDFNAADANPAFGYFTGRKVSLSGAAVQPLQSPLTDVFRVKVPPGGRSQQTLHLWRELQEAWPRIDHILVSHGAKVEATGIQRAPRIEERPSDHFPVWATVSWP</sequence>
<dbReference type="PANTHER" id="PTHR12121">
    <property type="entry name" value="CARBON CATABOLITE REPRESSOR PROTEIN 4"/>
    <property type="match status" value="1"/>
</dbReference>
<dbReference type="InterPro" id="IPR050410">
    <property type="entry name" value="CCR4/nocturin_mRNA_transcr"/>
</dbReference>
<keyword evidence="2" id="KW-0540">Nuclease</keyword>
<protein>
    <submittedName>
        <fullName evidence="2">Endonuclease/exonuclease/phosphatase family protein</fullName>
    </submittedName>
</protein>
<keyword evidence="2" id="KW-0378">Hydrolase</keyword>
<accession>A0ABT3G2S3</accession>
<evidence type="ECO:0000313" key="2">
    <source>
        <dbReference type="EMBL" id="MCW1913839.1"/>
    </source>
</evidence>
<dbReference type="GO" id="GO:0004519">
    <property type="term" value="F:endonuclease activity"/>
    <property type="evidence" value="ECO:0007669"/>
    <property type="project" value="UniProtKB-KW"/>
</dbReference>
<comment type="caution">
    <text evidence="2">The sequence shown here is derived from an EMBL/GenBank/DDBJ whole genome shotgun (WGS) entry which is preliminary data.</text>
</comment>
<dbReference type="InterPro" id="IPR005135">
    <property type="entry name" value="Endo/exonuclease/phosphatase"/>
</dbReference>
<keyword evidence="2" id="KW-0255">Endonuclease</keyword>
<dbReference type="Pfam" id="PF03372">
    <property type="entry name" value="Exo_endo_phos"/>
    <property type="match status" value="1"/>
</dbReference>
<name>A0ABT3G2S3_9BACT</name>
<dbReference type="InterPro" id="IPR036691">
    <property type="entry name" value="Endo/exonu/phosph_ase_sf"/>
</dbReference>
<dbReference type="RefSeq" id="WP_264513341.1">
    <property type="nucleotide sequence ID" value="NZ_JAPDDR010000004.1"/>
</dbReference>
<dbReference type="EMBL" id="JAPDDR010000004">
    <property type="protein sequence ID" value="MCW1913839.1"/>
    <property type="molecule type" value="Genomic_DNA"/>
</dbReference>
<dbReference type="CDD" id="cd09083">
    <property type="entry name" value="EEP-1"/>
    <property type="match status" value="1"/>
</dbReference>
<proteinExistence type="predicted"/>
<reference evidence="2" key="1">
    <citation type="submission" date="2022-10" db="EMBL/GenBank/DDBJ databases">
        <title>Luteolibacter sp. GHJ8, whole genome shotgun sequencing project.</title>
        <authorList>
            <person name="Zhao G."/>
            <person name="Shen L."/>
        </authorList>
    </citation>
    <scope>NUCLEOTIDE SEQUENCE</scope>
    <source>
        <strain evidence="2">GHJ8</strain>
    </source>
</reference>